<evidence type="ECO:0000256" key="2">
    <source>
        <dbReference type="ARBA" id="ARBA00023015"/>
    </source>
</evidence>
<name>E4YR36_OIKDI</name>
<dbReference type="GO" id="GO:0048731">
    <property type="term" value="P:system development"/>
    <property type="evidence" value="ECO:0007669"/>
    <property type="project" value="UniProtKB-ARBA"/>
</dbReference>
<dbReference type="PANTHER" id="PTHR11829:SF402">
    <property type="entry name" value="FORK HEAD DOMAIN-CONTAINING PROTEIN FD3-RELATED"/>
    <property type="match status" value="1"/>
</dbReference>
<evidence type="ECO:0000256" key="7">
    <source>
        <dbReference type="SAM" id="MobiDB-lite"/>
    </source>
</evidence>
<evidence type="ECO:0000259" key="8">
    <source>
        <dbReference type="PROSITE" id="PS50039"/>
    </source>
</evidence>
<dbReference type="PROSITE" id="PS00658">
    <property type="entry name" value="FORK_HEAD_2"/>
    <property type="match status" value="1"/>
</dbReference>
<protein>
    <recommendedName>
        <fullName evidence="8">Fork-head domain-containing protein</fullName>
    </recommendedName>
</protein>
<dbReference type="Gene3D" id="1.10.10.10">
    <property type="entry name" value="Winged helix-like DNA-binding domain superfamily/Winged helix DNA-binding domain"/>
    <property type="match status" value="1"/>
</dbReference>
<feature type="compositionally biased region" description="Polar residues" evidence="7">
    <location>
        <begin position="1"/>
        <end position="12"/>
    </location>
</feature>
<gene>
    <name evidence="9" type="ORF">GSOID_T00031424001</name>
</gene>
<evidence type="ECO:0000256" key="4">
    <source>
        <dbReference type="ARBA" id="ARBA00023163"/>
    </source>
</evidence>
<dbReference type="Proteomes" id="UP000011014">
    <property type="component" value="Unassembled WGS sequence"/>
</dbReference>
<reference evidence="9" key="1">
    <citation type="journal article" date="2010" name="Science">
        <title>Plasticity of animal genome architecture unmasked by rapid evolution of a pelagic tunicate.</title>
        <authorList>
            <person name="Denoeud F."/>
            <person name="Henriet S."/>
            <person name="Mungpakdee S."/>
            <person name="Aury J.M."/>
            <person name="Da Silva C."/>
            <person name="Brinkmann H."/>
            <person name="Mikhaleva J."/>
            <person name="Olsen L.C."/>
            <person name="Jubin C."/>
            <person name="Canestro C."/>
            <person name="Bouquet J.M."/>
            <person name="Danks G."/>
            <person name="Poulain J."/>
            <person name="Campsteijn C."/>
            <person name="Adamski M."/>
            <person name="Cross I."/>
            <person name="Yadetie F."/>
            <person name="Muffato M."/>
            <person name="Louis A."/>
            <person name="Butcher S."/>
            <person name="Tsagkogeorga G."/>
            <person name="Konrad A."/>
            <person name="Singh S."/>
            <person name="Jensen M.F."/>
            <person name="Cong E.H."/>
            <person name="Eikeseth-Otteraa H."/>
            <person name="Noel B."/>
            <person name="Anthouard V."/>
            <person name="Porcel B.M."/>
            <person name="Kachouri-Lafond R."/>
            <person name="Nishino A."/>
            <person name="Ugolini M."/>
            <person name="Chourrout P."/>
            <person name="Nishida H."/>
            <person name="Aasland R."/>
            <person name="Huzurbazar S."/>
            <person name="Westhof E."/>
            <person name="Delsuc F."/>
            <person name="Lehrach H."/>
            <person name="Reinhardt R."/>
            <person name="Weissenbach J."/>
            <person name="Roy S.W."/>
            <person name="Artiguenave F."/>
            <person name="Postlethwait J.H."/>
            <person name="Manak J.R."/>
            <person name="Thompson E.M."/>
            <person name="Jaillon O."/>
            <person name="Du Pasquier L."/>
            <person name="Boudinot P."/>
            <person name="Liberles D.A."/>
            <person name="Volff J.N."/>
            <person name="Philippe H."/>
            <person name="Lenhard B."/>
            <person name="Roest Crollius H."/>
            <person name="Wincker P."/>
            <person name="Chourrout D."/>
        </authorList>
    </citation>
    <scope>NUCLEOTIDE SEQUENCE [LARGE SCALE GENOMIC DNA]</scope>
</reference>
<dbReference type="InterPro" id="IPR036388">
    <property type="entry name" value="WH-like_DNA-bd_sf"/>
</dbReference>
<dbReference type="GO" id="GO:0000978">
    <property type="term" value="F:RNA polymerase II cis-regulatory region sequence-specific DNA binding"/>
    <property type="evidence" value="ECO:0007669"/>
    <property type="project" value="TreeGrafter"/>
</dbReference>
<dbReference type="InterPro" id="IPR036390">
    <property type="entry name" value="WH_DNA-bd_sf"/>
</dbReference>
<organism evidence="9">
    <name type="scientific">Oikopleura dioica</name>
    <name type="common">Tunicate</name>
    <dbReference type="NCBI Taxonomy" id="34765"/>
    <lineage>
        <taxon>Eukaryota</taxon>
        <taxon>Metazoa</taxon>
        <taxon>Chordata</taxon>
        <taxon>Tunicata</taxon>
        <taxon>Appendicularia</taxon>
        <taxon>Copelata</taxon>
        <taxon>Oikopleuridae</taxon>
        <taxon>Oikopleura</taxon>
    </lineage>
</organism>
<evidence type="ECO:0000256" key="6">
    <source>
        <dbReference type="PROSITE-ProRule" id="PRU00089"/>
    </source>
</evidence>
<dbReference type="InterPro" id="IPR030456">
    <property type="entry name" value="TF_fork_head_CS_2"/>
</dbReference>
<proteinExistence type="predicted"/>
<keyword evidence="5 6" id="KW-0539">Nucleus</keyword>
<dbReference type="GO" id="GO:0000981">
    <property type="term" value="F:DNA-binding transcription factor activity, RNA polymerase II-specific"/>
    <property type="evidence" value="ECO:0007669"/>
    <property type="project" value="TreeGrafter"/>
</dbReference>
<evidence type="ECO:0000313" key="9">
    <source>
        <dbReference type="EMBL" id="CBY37928.1"/>
    </source>
</evidence>
<comment type="subcellular location">
    <subcellularLocation>
        <location evidence="1 6">Nucleus</location>
    </subcellularLocation>
</comment>
<dbReference type="PANTHER" id="PTHR11829">
    <property type="entry name" value="FORKHEAD BOX PROTEIN"/>
    <property type="match status" value="1"/>
</dbReference>
<evidence type="ECO:0000256" key="3">
    <source>
        <dbReference type="ARBA" id="ARBA00023125"/>
    </source>
</evidence>
<evidence type="ECO:0000256" key="5">
    <source>
        <dbReference type="ARBA" id="ARBA00023242"/>
    </source>
</evidence>
<feature type="domain" description="Fork-head" evidence="8">
    <location>
        <begin position="39"/>
        <end position="134"/>
    </location>
</feature>
<dbReference type="FunFam" id="1.10.10.10:FF:000201">
    <property type="entry name" value="Forkhead box E1"/>
    <property type="match status" value="1"/>
</dbReference>
<dbReference type="InterPro" id="IPR018122">
    <property type="entry name" value="TF_fork_head_CS_1"/>
</dbReference>
<dbReference type="GO" id="GO:0009653">
    <property type="term" value="P:anatomical structure morphogenesis"/>
    <property type="evidence" value="ECO:0007669"/>
    <property type="project" value="TreeGrafter"/>
</dbReference>
<dbReference type="GO" id="GO:0030154">
    <property type="term" value="P:cell differentiation"/>
    <property type="evidence" value="ECO:0007669"/>
    <property type="project" value="TreeGrafter"/>
</dbReference>
<dbReference type="PROSITE" id="PS50039">
    <property type="entry name" value="FORK_HEAD_3"/>
    <property type="match status" value="1"/>
</dbReference>
<feature type="region of interest" description="Disordered" evidence="7">
    <location>
        <begin position="1"/>
        <end position="36"/>
    </location>
</feature>
<dbReference type="CDD" id="cd20019">
    <property type="entry name" value="FH_FOXE"/>
    <property type="match status" value="1"/>
</dbReference>
<sequence length="256" mass="29368">MSSSESKATTDAAQEYDESEYITTTSSGRKRKRPIQRGKPPYSYIALIAMAIAHDDERKLTLGGIYKFIMERFPFYHDKKDKKWQNSIRHNLTLNDCFIKLPREPGKPGKGNYWSIDPAAEDMFDNGSFLRRRKRFKRSDEEKRVLSAYFGGDPAAIDAADGLFRQQQQPHYPGIAKLKKKNIDSNVCLRNFGILIFHDKNKKTNESSRNLLGSLEREKKGGICRENIFLVEPERSAVSSSFSGLELKPEIFFLES</sequence>
<keyword evidence="3 6" id="KW-0238">DNA-binding</keyword>
<dbReference type="InterPro" id="IPR001766">
    <property type="entry name" value="Fork_head_dom"/>
</dbReference>
<dbReference type="EMBL" id="FN655090">
    <property type="protein sequence ID" value="CBY37928.1"/>
    <property type="molecule type" value="Genomic_DNA"/>
</dbReference>
<dbReference type="SMART" id="SM00339">
    <property type="entry name" value="FH"/>
    <property type="match status" value="1"/>
</dbReference>
<dbReference type="Pfam" id="PF00250">
    <property type="entry name" value="Forkhead"/>
    <property type="match status" value="1"/>
</dbReference>
<dbReference type="GO" id="GO:0005634">
    <property type="term" value="C:nucleus"/>
    <property type="evidence" value="ECO:0007669"/>
    <property type="project" value="UniProtKB-SubCell"/>
</dbReference>
<accession>E4YR36</accession>
<dbReference type="AlphaFoldDB" id="E4YR36"/>
<dbReference type="PRINTS" id="PR00053">
    <property type="entry name" value="FORKHEAD"/>
</dbReference>
<dbReference type="PROSITE" id="PS00657">
    <property type="entry name" value="FORK_HEAD_1"/>
    <property type="match status" value="1"/>
</dbReference>
<dbReference type="SUPFAM" id="SSF46785">
    <property type="entry name" value="Winged helix' DNA-binding domain"/>
    <property type="match status" value="1"/>
</dbReference>
<evidence type="ECO:0000256" key="1">
    <source>
        <dbReference type="ARBA" id="ARBA00004123"/>
    </source>
</evidence>
<feature type="DNA-binding region" description="Fork-head" evidence="6">
    <location>
        <begin position="39"/>
        <end position="134"/>
    </location>
</feature>
<keyword evidence="2" id="KW-0805">Transcription regulation</keyword>
<dbReference type="InterPro" id="IPR050211">
    <property type="entry name" value="FOX_domain-containing"/>
</dbReference>
<keyword evidence="4" id="KW-0804">Transcription</keyword>